<dbReference type="AlphaFoldDB" id="A0A5N6VVB4"/>
<keyword evidence="4" id="KW-1185">Reference proteome</keyword>
<feature type="domain" description="Protein kinase" evidence="2">
    <location>
        <begin position="23"/>
        <end position="302"/>
    </location>
</feature>
<keyword evidence="3" id="KW-0418">Kinase</keyword>
<dbReference type="GO" id="GO:0004674">
    <property type="term" value="F:protein serine/threonine kinase activity"/>
    <property type="evidence" value="ECO:0007669"/>
    <property type="project" value="TreeGrafter"/>
</dbReference>
<dbReference type="Pfam" id="PF00069">
    <property type="entry name" value="Pkinase"/>
    <property type="match status" value="1"/>
</dbReference>
<reference evidence="4" key="1">
    <citation type="submission" date="2019-04" db="EMBL/GenBank/DDBJ databases">
        <title>Friends and foes A comparative genomics studyof 23 Aspergillus species from section Flavi.</title>
        <authorList>
            <consortium name="DOE Joint Genome Institute"/>
            <person name="Kjaerbolling I."/>
            <person name="Vesth T."/>
            <person name="Frisvad J.C."/>
            <person name="Nybo J.L."/>
            <person name="Theobald S."/>
            <person name="Kildgaard S."/>
            <person name="Isbrandt T."/>
            <person name="Kuo A."/>
            <person name="Sato A."/>
            <person name="Lyhne E.K."/>
            <person name="Kogle M.E."/>
            <person name="Wiebenga A."/>
            <person name="Kun R.S."/>
            <person name="Lubbers R.J."/>
            <person name="Makela M.R."/>
            <person name="Barry K."/>
            <person name="Chovatia M."/>
            <person name="Clum A."/>
            <person name="Daum C."/>
            <person name="Haridas S."/>
            <person name="He G."/>
            <person name="LaButti K."/>
            <person name="Lipzen A."/>
            <person name="Mondo S."/>
            <person name="Riley R."/>
            <person name="Salamov A."/>
            <person name="Simmons B.A."/>
            <person name="Magnuson J.K."/>
            <person name="Henrissat B."/>
            <person name="Mortensen U.H."/>
            <person name="Larsen T.O."/>
            <person name="Devries R.P."/>
            <person name="Grigoriev I.V."/>
            <person name="Machida M."/>
            <person name="Baker S.E."/>
            <person name="Andersen M.R."/>
        </authorList>
    </citation>
    <scope>NUCLEOTIDE SEQUENCE [LARGE SCALE GENOMIC DNA]</scope>
    <source>
        <strain evidence="4">CBS 130015</strain>
    </source>
</reference>
<dbReference type="Proteomes" id="UP000325433">
    <property type="component" value="Unassembled WGS sequence"/>
</dbReference>
<dbReference type="InterPro" id="IPR011009">
    <property type="entry name" value="Kinase-like_dom_sf"/>
</dbReference>
<evidence type="ECO:0000313" key="3">
    <source>
        <dbReference type="EMBL" id="KAE8311010.1"/>
    </source>
</evidence>
<evidence type="ECO:0000259" key="2">
    <source>
        <dbReference type="PROSITE" id="PS50011"/>
    </source>
</evidence>
<name>A0A5N6VVB4_9EURO</name>
<dbReference type="GO" id="GO:0005524">
    <property type="term" value="F:ATP binding"/>
    <property type="evidence" value="ECO:0007669"/>
    <property type="project" value="InterPro"/>
</dbReference>
<dbReference type="Gene3D" id="1.10.510.10">
    <property type="entry name" value="Transferase(Phosphotransferase) domain 1"/>
    <property type="match status" value="1"/>
</dbReference>
<dbReference type="EMBL" id="ML738347">
    <property type="protein sequence ID" value="KAE8311010.1"/>
    <property type="molecule type" value="Genomic_DNA"/>
</dbReference>
<dbReference type="PANTHER" id="PTHR24361">
    <property type="entry name" value="MITOGEN-ACTIVATED KINASE KINASE KINASE"/>
    <property type="match status" value="1"/>
</dbReference>
<evidence type="ECO:0000256" key="1">
    <source>
        <dbReference type="SAM" id="MobiDB-lite"/>
    </source>
</evidence>
<dbReference type="SUPFAM" id="SSF56112">
    <property type="entry name" value="Protein kinase-like (PK-like)"/>
    <property type="match status" value="1"/>
</dbReference>
<dbReference type="GO" id="GO:0005737">
    <property type="term" value="C:cytoplasm"/>
    <property type="evidence" value="ECO:0007669"/>
    <property type="project" value="TreeGrafter"/>
</dbReference>
<sequence>MMNNNRHTRINFFSPTLESNGTLNEQTSVGSATFRPKKNSKEKSLKYNGECGVSIREEPPWRIYDEDLSVMLDMWLSMVVRRDDGKIFAIRKFPEENADRIQRRYKSLNHHHLVTAFQIFRTDDPRDHLFVVSEFLPLHLDHMVADKVRPSDGQLASIMGQILNALCYLQEQGLSHESLQCSSVLFTFEGVLKIADFRDAKIRHGSENEFLDVKAAGYIMMQVMHHKRPTDGRMCVLDNSRGVDTVDFLAQIDAGSSAAELTRHSFLSFPNGSPKWTPDQLCGLVFKTIYSAQVDYVRVNDQ</sequence>
<keyword evidence="3" id="KW-0808">Transferase</keyword>
<organism evidence="3 4">
    <name type="scientific">Aspergillus transmontanensis</name>
    <dbReference type="NCBI Taxonomy" id="1034304"/>
    <lineage>
        <taxon>Eukaryota</taxon>
        <taxon>Fungi</taxon>
        <taxon>Dikarya</taxon>
        <taxon>Ascomycota</taxon>
        <taxon>Pezizomycotina</taxon>
        <taxon>Eurotiomycetes</taxon>
        <taxon>Eurotiomycetidae</taxon>
        <taxon>Eurotiales</taxon>
        <taxon>Aspergillaceae</taxon>
        <taxon>Aspergillus</taxon>
        <taxon>Aspergillus subgen. Circumdati</taxon>
    </lineage>
</organism>
<feature type="compositionally biased region" description="Polar residues" evidence="1">
    <location>
        <begin position="16"/>
        <end position="31"/>
    </location>
</feature>
<protein>
    <submittedName>
        <fullName evidence="3">Kinase-like domain-containing protein</fullName>
    </submittedName>
</protein>
<dbReference type="SMART" id="SM00220">
    <property type="entry name" value="S_TKc"/>
    <property type="match status" value="1"/>
</dbReference>
<dbReference type="PROSITE" id="PS50011">
    <property type="entry name" value="PROTEIN_KINASE_DOM"/>
    <property type="match status" value="1"/>
</dbReference>
<evidence type="ECO:0000313" key="4">
    <source>
        <dbReference type="Proteomes" id="UP000325433"/>
    </source>
</evidence>
<proteinExistence type="predicted"/>
<feature type="region of interest" description="Disordered" evidence="1">
    <location>
        <begin position="16"/>
        <end position="41"/>
    </location>
</feature>
<accession>A0A5N6VVB4</accession>
<dbReference type="InterPro" id="IPR053235">
    <property type="entry name" value="Ser_Thr_kinase"/>
</dbReference>
<dbReference type="InterPro" id="IPR000719">
    <property type="entry name" value="Prot_kinase_dom"/>
</dbReference>
<gene>
    <name evidence="3" type="ORF">BDV41DRAFT_543310</name>
</gene>